<reference evidence="1 2" key="1">
    <citation type="submission" date="2014-03" db="EMBL/GenBank/DDBJ databases">
        <authorList>
            <person name="Kramer Z.J."/>
            <person name="Fasoranti T.O."/>
            <person name="Abrahim M.R."/>
            <person name="Adkins N.L."/>
            <person name="Burke K.A."/>
            <person name="Churilla B.M."/>
            <person name="Cohen K.L."/>
            <person name="Colicchio M.A."/>
            <person name="Genkil J.S."/>
            <person name="Prout A.K."/>
            <person name="Schafer C.E."/>
            <person name="Schwarz A.G."/>
            <person name="Tish M."/>
            <person name="Vispute N."/>
            <person name="Wilkes K.E."/>
            <person name="Williams C.R."/>
            <person name="Xiao X."/>
            <person name="Yoder B.A."/>
            <person name="Yu V.J."/>
            <person name="Lapin J.S."/>
            <person name="Ott C.T."/>
            <person name="Walburn T.D."/>
            <person name="Bradley K.W."/>
            <person name="Clarke D.Q."/>
            <person name="Lewis M.F."/>
            <person name="Barker L.P."/>
            <person name="Bailey C."/>
            <person name="Asai D.J."/>
            <person name="Bowman C.A."/>
            <person name="Russell D.A."/>
            <person name="Pope W.H."/>
            <person name="Jacobs-Sera D."/>
            <person name="Hendrix R.W."/>
            <person name="Hatfull G.F."/>
        </authorList>
    </citation>
    <scope>NUCLEOTIDE SEQUENCE [LARGE SCALE GENOMIC DNA]</scope>
</reference>
<keyword evidence="2" id="KW-1185">Reference proteome</keyword>
<accession>A0A059VG35</accession>
<dbReference type="KEGG" id="vg:60335558"/>
<proteinExistence type="predicted"/>
<evidence type="ECO:0000313" key="1">
    <source>
        <dbReference type="EMBL" id="AHZ95507.1"/>
    </source>
</evidence>
<evidence type="ECO:0000313" key="2">
    <source>
        <dbReference type="Proteomes" id="UP000221944"/>
    </source>
</evidence>
<name>A0A059VG35_9CAUD</name>
<gene>
    <name evidence="1" type="primary">53</name>
    <name evidence="1" type="ORF">PBI_ZAPNER_53</name>
</gene>
<sequence length="66" mass="7897">MKARVQRIRRKDGSLYQFLGWSVHDADGRWSGDFESWHDAMEWATSFAARVEHWLEVQTRQGRCQE</sequence>
<dbReference type="Proteomes" id="UP000221944">
    <property type="component" value="Segment"/>
</dbReference>
<organism evidence="1 2">
    <name type="scientific">Mycobacterium phage Zapner</name>
    <dbReference type="NCBI Taxonomy" id="1486474"/>
    <lineage>
        <taxon>Viruses</taxon>
        <taxon>Duplodnaviria</taxon>
        <taxon>Heunggongvirae</taxon>
        <taxon>Uroviricota</taxon>
        <taxon>Caudoviricetes</taxon>
        <taxon>Gracegardnervirinae</taxon>
        <taxon>Avanivirus</taxon>
        <taxon>Avanivirus zapner</taxon>
    </lineage>
</organism>
<protein>
    <submittedName>
        <fullName evidence="1">Uncharacterized protein</fullName>
    </submittedName>
</protein>
<dbReference type="RefSeq" id="YP_009963970.1">
    <property type="nucleotide sequence ID" value="NC_051724.1"/>
</dbReference>
<dbReference type="EMBL" id="KJ567041">
    <property type="protein sequence ID" value="AHZ95507.1"/>
    <property type="molecule type" value="Genomic_DNA"/>
</dbReference>
<dbReference type="GeneID" id="60335558"/>